<name>A0A6B3W496_9BACI</name>
<keyword evidence="1" id="KW-1133">Transmembrane helix</keyword>
<dbReference type="Proteomes" id="UP000472971">
    <property type="component" value="Unassembled WGS sequence"/>
</dbReference>
<evidence type="ECO:0000313" key="3">
    <source>
        <dbReference type="EMBL" id="NEY82691.1"/>
    </source>
</evidence>
<dbReference type="Gene3D" id="3.30.70.2720">
    <property type="match status" value="1"/>
</dbReference>
<dbReference type="InterPro" id="IPR025940">
    <property type="entry name" value="SpoIISA_toxin"/>
</dbReference>
<evidence type="ECO:0000313" key="4">
    <source>
        <dbReference type="Proteomes" id="UP000472971"/>
    </source>
</evidence>
<comment type="caution">
    <text evidence="3">The sequence shown here is derived from an EMBL/GenBank/DDBJ whole genome shotgun (WGS) entry which is preliminary data.</text>
</comment>
<reference evidence="3 4" key="1">
    <citation type="submission" date="2020-02" db="EMBL/GenBank/DDBJ databases">
        <title>Bacillus aquiflavi sp. nov., isolated from yellow water of strong flavor Chinese baijiu in Yibin region of China.</title>
        <authorList>
            <person name="Xie J."/>
        </authorList>
    </citation>
    <scope>NUCLEOTIDE SEQUENCE [LARGE SCALE GENOMIC DNA]</scope>
    <source>
        <strain evidence="3 4">3H-10</strain>
    </source>
</reference>
<dbReference type="EMBL" id="JACEIO010000041">
    <property type="protein sequence ID" value="MBA4538343.1"/>
    <property type="molecule type" value="Genomic_DNA"/>
</dbReference>
<dbReference type="Gene3D" id="1.20.5.460">
    <property type="entry name" value="Single helix bin"/>
    <property type="match status" value="1"/>
</dbReference>
<dbReference type="Proteomes" id="UP000570010">
    <property type="component" value="Unassembled WGS sequence"/>
</dbReference>
<dbReference type="RefSeq" id="WP_163243090.1">
    <property type="nucleotide sequence ID" value="NZ_CP082780.1"/>
</dbReference>
<dbReference type="AlphaFoldDB" id="A0A6B3W496"/>
<feature type="transmembrane region" description="Helical" evidence="1">
    <location>
        <begin position="6"/>
        <end position="24"/>
    </location>
</feature>
<feature type="transmembrane region" description="Helical" evidence="1">
    <location>
        <begin position="67"/>
        <end position="87"/>
    </location>
</feature>
<dbReference type="EMBL" id="JAAIWN010000042">
    <property type="protein sequence ID" value="NEY82691.1"/>
    <property type="molecule type" value="Genomic_DNA"/>
</dbReference>
<evidence type="ECO:0000313" key="2">
    <source>
        <dbReference type="EMBL" id="MBA4538343.1"/>
    </source>
</evidence>
<gene>
    <name evidence="3" type="ORF">G4D64_14545</name>
    <name evidence="2" type="ORF">H1Z61_14675</name>
</gene>
<keyword evidence="1" id="KW-0812">Transmembrane</keyword>
<feature type="transmembrane region" description="Helical" evidence="1">
    <location>
        <begin position="36"/>
        <end position="55"/>
    </location>
</feature>
<reference evidence="2 5" key="2">
    <citation type="submission" date="2020-07" db="EMBL/GenBank/DDBJ databases">
        <authorList>
            <person name="Feng H."/>
        </authorList>
    </citation>
    <scope>NUCLEOTIDE SEQUENCE [LARGE SCALE GENOMIC DNA]</scope>
    <source>
        <strain evidence="2">S-12</strain>
        <strain evidence="5">s-12</strain>
    </source>
</reference>
<evidence type="ECO:0000256" key="1">
    <source>
        <dbReference type="SAM" id="Phobius"/>
    </source>
</evidence>
<proteinExistence type="predicted"/>
<sequence>MILFFKLFVWACVGGIVIYVFSFWKWEKSMRKKIYAIRKTWYVIYLFGAVIFWTYEPTSIFTHWQNYLIVAVIVVLVDAFVFLSTYIKKLGHHELATDTKELLEENRDMMKSQQNKLKTFHYLLKNEPINIYYGDIEDYITGIQELLNAFGEKIDMIATIHSYATPKEKSFVMREITNRSAAQSVLERQEVFYSDQEKLALIPMILQEHSYVLKLKSADFVTEFDYLLFTSLISMYDLIYAPFEYEEDGDEV</sequence>
<keyword evidence="1" id="KW-0472">Membrane</keyword>
<protein>
    <submittedName>
        <fullName evidence="3">Stage II sporulation protein SA</fullName>
    </submittedName>
    <submittedName>
        <fullName evidence="2">Type II toxin-antitoxin system SpoIISA family toxin</fullName>
    </submittedName>
</protein>
<accession>A0A6B3W496</accession>
<organism evidence="3 4">
    <name type="scientific">Bacillus aquiflavi</name>
    <dbReference type="NCBI Taxonomy" id="2672567"/>
    <lineage>
        <taxon>Bacteria</taxon>
        <taxon>Bacillati</taxon>
        <taxon>Bacillota</taxon>
        <taxon>Bacilli</taxon>
        <taxon>Bacillales</taxon>
        <taxon>Bacillaceae</taxon>
        <taxon>Bacillus</taxon>
    </lineage>
</organism>
<keyword evidence="4" id="KW-1185">Reference proteome</keyword>
<dbReference type="Pfam" id="PF14171">
    <property type="entry name" value="SpoIISA_toxin"/>
    <property type="match status" value="1"/>
</dbReference>
<evidence type="ECO:0000313" key="5">
    <source>
        <dbReference type="Proteomes" id="UP000570010"/>
    </source>
</evidence>
<dbReference type="GO" id="GO:0016020">
    <property type="term" value="C:membrane"/>
    <property type="evidence" value="ECO:0007669"/>
    <property type="project" value="InterPro"/>
</dbReference>